<dbReference type="PANTHER" id="PTHR45632">
    <property type="entry name" value="LD33804P"/>
    <property type="match status" value="1"/>
</dbReference>
<accession>A0A1H2MMA3</accession>
<dbReference type="PANTHER" id="PTHR45632:SF17">
    <property type="entry name" value="KELCH-LIKE PROTEIN 31"/>
    <property type="match status" value="1"/>
</dbReference>
<keyword evidence="2" id="KW-1185">Reference proteome</keyword>
<dbReference type="Proteomes" id="UP000198600">
    <property type="component" value="Chromosome I"/>
</dbReference>
<dbReference type="Gene3D" id="2.120.10.80">
    <property type="entry name" value="Kelch-type beta propeller"/>
    <property type="match status" value="2"/>
</dbReference>
<protein>
    <submittedName>
        <fullName evidence="1">N-acetylneuraminic acid mutarotase</fullName>
    </submittedName>
</protein>
<organism evidence="1 2">
    <name type="scientific">Pseudomonas mucidolens</name>
    <dbReference type="NCBI Taxonomy" id="46679"/>
    <lineage>
        <taxon>Bacteria</taxon>
        <taxon>Pseudomonadati</taxon>
        <taxon>Pseudomonadota</taxon>
        <taxon>Gammaproteobacteria</taxon>
        <taxon>Pseudomonadales</taxon>
        <taxon>Pseudomonadaceae</taxon>
        <taxon>Pseudomonas</taxon>
    </lineage>
</organism>
<sequence length="388" mass="41017">MTTNPGEFIAVNAMHQPRAFHSSVAMTHGRLLVIGGSDATVRQDYRLYDAFHEQIVPRTWQSWLPSRGAKTGVEQFDQRTGLWRQLASLPEPRSACGAALLASGQVLAVGGSGNGHSYGSALLYGPTIDQWTSIDEMTFPRFSHSTTLLASGEVLVAGGNNLQSNGGQVQDSAERYDPATGKWRLATTLPTDCMDHTATLLATGQVLVVGGYSGPTGAALTQVCMYDPASDHWRAVSPLPQPRMQHTATLLEDGRVLIAGGSVEPFGIAQAAGFIYDAGADTWASTQMNLPRKGHSATRLLSGEVLLVGDSSMGNPGSGRSAEVFISSANQWLLTGELNDGSYGHSAACLTDGRVLIVGGYRLTAHPAPLSRVEQYQSGPPPTGVTTP</sequence>
<dbReference type="InterPro" id="IPR006652">
    <property type="entry name" value="Kelch_1"/>
</dbReference>
<proteinExistence type="predicted"/>
<evidence type="ECO:0000313" key="1">
    <source>
        <dbReference type="EMBL" id="SDU94194.1"/>
    </source>
</evidence>
<dbReference type="STRING" id="46679.SAMN05216202_1982"/>
<dbReference type="SMART" id="SM00612">
    <property type="entry name" value="Kelch"/>
    <property type="match status" value="5"/>
</dbReference>
<dbReference type="EMBL" id="LT629802">
    <property type="protein sequence ID" value="SDU94194.1"/>
    <property type="molecule type" value="Genomic_DNA"/>
</dbReference>
<evidence type="ECO:0000313" key="2">
    <source>
        <dbReference type="Proteomes" id="UP000198600"/>
    </source>
</evidence>
<dbReference type="InterPro" id="IPR015915">
    <property type="entry name" value="Kelch-typ_b-propeller"/>
</dbReference>
<dbReference type="AlphaFoldDB" id="A0A1H2MMA3"/>
<name>A0A1H2MMA3_9PSED</name>
<dbReference type="Pfam" id="PF01344">
    <property type="entry name" value="Kelch_1"/>
    <property type="match status" value="2"/>
</dbReference>
<reference evidence="2" key="1">
    <citation type="submission" date="2016-10" db="EMBL/GenBank/DDBJ databases">
        <authorList>
            <person name="Varghese N."/>
            <person name="Submissions S."/>
        </authorList>
    </citation>
    <scope>NUCLEOTIDE SEQUENCE [LARGE SCALE GENOMIC DNA]</scope>
    <source>
        <strain evidence="2">LMG 2223</strain>
    </source>
</reference>
<gene>
    <name evidence="1" type="ORF">SAMN05216202_1982</name>
</gene>
<dbReference type="SUPFAM" id="SSF117281">
    <property type="entry name" value="Kelch motif"/>
    <property type="match status" value="1"/>
</dbReference>